<dbReference type="InterPro" id="IPR036388">
    <property type="entry name" value="WH-like_DNA-bd_sf"/>
</dbReference>
<evidence type="ECO:0000256" key="2">
    <source>
        <dbReference type="ARBA" id="ARBA00023125"/>
    </source>
</evidence>
<dbReference type="Gene3D" id="1.10.10.10">
    <property type="entry name" value="Winged helix-like DNA-binding domain superfamily/Winged helix DNA-binding domain"/>
    <property type="match status" value="1"/>
</dbReference>
<dbReference type="InterPro" id="IPR000014">
    <property type="entry name" value="PAS"/>
</dbReference>
<dbReference type="SUPFAM" id="SSF46785">
    <property type="entry name" value="Winged helix' DNA-binding domain"/>
    <property type="match status" value="1"/>
</dbReference>
<evidence type="ECO:0000313" key="6">
    <source>
        <dbReference type="EMBL" id="PCG10324.1"/>
    </source>
</evidence>
<evidence type="ECO:0000256" key="1">
    <source>
        <dbReference type="ARBA" id="ARBA00023015"/>
    </source>
</evidence>
<dbReference type="PROSITE" id="PS01117">
    <property type="entry name" value="HTH_MARR_1"/>
    <property type="match status" value="1"/>
</dbReference>
<keyword evidence="2" id="KW-0238">DNA-binding</keyword>
<dbReference type="GO" id="GO:0003677">
    <property type="term" value="F:DNA binding"/>
    <property type="evidence" value="ECO:0007669"/>
    <property type="project" value="UniProtKB-KW"/>
</dbReference>
<dbReference type="InterPro" id="IPR000835">
    <property type="entry name" value="HTH_MarR-typ"/>
</dbReference>
<evidence type="ECO:0000313" key="7">
    <source>
        <dbReference type="Proteomes" id="UP000218784"/>
    </source>
</evidence>
<dbReference type="InterPro" id="IPR023187">
    <property type="entry name" value="Tscrpt_reg_MarR-type_CS"/>
</dbReference>
<accession>A0A2A4I124</accession>
<dbReference type="GO" id="GO:0003700">
    <property type="term" value="F:DNA-binding transcription factor activity"/>
    <property type="evidence" value="ECO:0007669"/>
    <property type="project" value="InterPro"/>
</dbReference>
<dbReference type="CDD" id="cd00130">
    <property type="entry name" value="PAS"/>
    <property type="match status" value="1"/>
</dbReference>
<feature type="domain" description="HTH marR-type" evidence="5">
    <location>
        <begin position="112"/>
        <end position="226"/>
    </location>
</feature>
<reference evidence="6 7" key="1">
    <citation type="submission" date="2017-09" db="EMBL/GenBank/DDBJ databases">
        <title>Sphingomonas ginsenosidimutans KACC 14949, whole genome shotgun sequence.</title>
        <authorList>
            <person name="Feng G."/>
            <person name="Zhu H."/>
        </authorList>
    </citation>
    <scope>NUCLEOTIDE SEQUENCE [LARGE SCALE GENOMIC DNA]</scope>
    <source>
        <strain evidence="6 7">KACC 14949</strain>
    </source>
</reference>
<protein>
    <recommendedName>
        <fullName evidence="8">PAS domain S-box protein</fullName>
    </recommendedName>
</protein>
<evidence type="ECO:0000259" key="5">
    <source>
        <dbReference type="PROSITE" id="PS50995"/>
    </source>
</evidence>
<dbReference type="InterPro" id="IPR013656">
    <property type="entry name" value="PAS_4"/>
</dbReference>
<evidence type="ECO:0000259" key="4">
    <source>
        <dbReference type="PROSITE" id="PS50112"/>
    </source>
</evidence>
<evidence type="ECO:0008006" key="8">
    <source>
        <dbReference type="Google" id="ProtNLM"/>
    </source>
</evidence>
<sequence>MLGSGVRSLMSCLVDDDMTICDVDEGYAAAIGRPREDVIGCHLLDLIHPDDRGVFAERVRALRVDGRGFSMTQRLAGDDAQRVWLTHHVSMLQLGAWRRVSITIAYEDSAPIDDERRALKRAAERILGKRRLRERYWGAAMVGEPAFDLLLELFVQEAEGRAVYTTSAAVASGAPLTTALRQIAMLVEHGLVRRLPDPIDRRRVIVQLTAEGTRTMTDYLAATERL</sequence>
<keyword evidence="1" id="KW-0805">Transcription regulation</keyword>
<dbReference type="Pfam" id="PF08448">
    <property type="entry name" value="PAS_4"/>
    <property type="match status" value="1"/>
</dbReference>
<dbReference type="EMBL" id="NWVD01000001">
    <property type="protein sequence ID" value="PCG10324.1"/>
    <property type="molecule type" value="Genomic_DNA"/>
</dbReference>
<dbReference type="AlphaFoldDB" id="A0A2A4I124"/>
<dbReference type="PROSITE" id="PS50112">
    <property type="entry name" value="PAS"/>
    <property type="match status" value="1"/>
</dbReference>
<dbReference type="InterPro" id="IPR035965">
    <property type="entry name" value="PAS-like_dom_sf"/>
</dbReference>
<keyword evidence="7" id="KW-1185">Reference proteome</keyword>
<dbReference type="Proteomes" id="UP000218784">
    <property type="component" value="Unassembled WGS sequence"/>
</dbReference>
<name>A0A2A4I124_9SPHN</name>
<dbReference type="InterPro" id="IPR036390">
    <property type="entry name" value="WH_DNA-bd_sf"/>
</dbReference>
<dbReference type="Gene3D" id="3.30.450.20">
    <property type="entry name" value="PAS domain"/>
    <property type="match status" value="1"/>
</dbReference>
<proteinExistence type="predicted"/>
<comment type="caution">
    <text evidence="6">The sequence shown here is derived from an EMBL/GenBank/DDBJ whole genome shotgun (WGS) entry which is preliminary data.</text>
</comment>
<keyword evidence="3" id="KW-0804">Transcription</keyword>
<organism evidence="6 7">
    <name type="scientific">Sphingomonas ginsenosidimutans</name>
    <dbReference type="NCBI Taxonomy" id="862134"/>
    <lineage>
        <taxon>Bacteria</taxon>
        <taxon>Pseudomonadati</taxon>
        <taxon>Pseudomonadota</taxon>
        <taxon>Alphaproteobacteria</taxon>
        <taxon>Sphingomonadales</taxon>
        <taxon>Sphingomonadaceae</taxon>
        <taxon>Sphingomonas</taxon>
    </lineage>
</organism>
<dbReference type="NCBIfam" id="TIGR00229">
    <property type="entry name" value="sensory_box"/>
    <property type="match status" value="1"/>
</dbReference>
<dbReference type="PROSITE" id="PS50995">
    <property type="entry name" value="HTH_MARR_2"/>
    <property type="match status" value="1"/>
</dbReference>
<dbReference type="RefSeq" id="WP_096609963.1">
    <property type="nucleotide sequence ID" value="NZ_NWVD01000001.1"/>
</dbReference>
<gene>
    <name evidence="6" type="ORF">COA17_02435</name>
</gene>
<evidence type="ECO:0000256" key="3">
    <source>
        <dbReference type="ARBA" id="ARBA00023163"/>
    </source>
</evidence>
<dbReference type="SUPFAM" id="SSF55785">
    <property type="entry name" value="PYP-like sensor domain (PAS domain)"/>
    <property type="match status" value="1"/>
</dbReference>
<feature type="domain" description="PAS" evidence="4">
    <location>
        <begin position="13"/>
        <end position="66"/>
    </location>
</feature>